<evidence type="ECO:0000313" key="3">
    <source>
        <dbReference type="Proteomes" id="UP000204551"/>
    </source>
</evidence>
<dbReference type="Proteomes" id="UP000204551">
    <property type="component" value="Chromosome"/>
</dbReference>
<dbReference type="GO" id="GO:0016853">
    <property type="term" value="F:isomerase activity"/>
    <property type="evidence" value="ECO:0007669"/>
    <property type="project" value="UniProtKB-KW"/>
</dbReference>
<organism evidence="2 3">
    <name type="scientific">Arenibacter algicola</name>
    <dbReference type="NCBI Taxonomy" id="616991"/>
    <lineage>
        <taxon>Bacteria</taxon>
        <taxon>Pseudomonadati</taxon>
        <taxon>Bacteroidota</taxon>
        <taxon>Flavobacteriia</taxon>
        <taxon>Flavobacteriales</taxon>
        <taxon>Flavobacteriaceae</taxon>
        <taxon>Arenibacter</taxon>
    </lineage>
</organism>
<keyword evidence="2" id="KW-0413">Isomerase</keyword>
<name>A0A221V1B4_9FLAO</name>
<dbReference type="Gene3D" id="3.20.20.150">
    <property type="entry name" value="Divalent-metal-dependent TIM barrel enzymes"/>
    <property type="match status" value="1"/>
</dbReference>
<protein>
    <submittedName>
        <fullName evidence="2">Xylose isomerase-like TIM barrel</fullName>
    </submittedName>
</protein>
<evidence type="ECO:0000313" key="2">
    <source>
        <dbReference type="EMBL" id="ASO06931.1"/>
    </source>
</evidence>
<proteinExistence type="predicted"/>
<dbReference type="EMBL" id="CP022515">
    <property type="protein sequence ID" value="ASO06931.1"/>
    <property type="molecule type" value="Genomic_DNA"/>
</dbReference>
<dbReference type="SUPFAM" id="SSF51658">
    <property type="entry name" value="Xylose isomerase-like"/>
    <property type="match status" value="1"/>
</dbReference>
<dbReference type="KEGG" id="aalg:AREALGSMS7_03510"/>
<dbReference type="PANTHER" id="PTHR12110:SF41">
    <property type="entry name" value="INOSOSE DEHYDRATASE"/>
    <property type="match status" value="1"/>
</dbReference>
<accession>A0A221V1B4</accession>
<dbReference type="InterPro" id="IPR013022">
    <property type="entry name" value="Xyl_isomerase-like_TIM-brl"/>
</dbReference>
<dbReference type="AlphaFoldDB" id="A0A221V1B4"/>
<dbReference type="PANTHER" id="PTHR12110">
    <property type="entry name" value="HYDROXYPYRUVATE ISOMERASE"/>
    <property type="match status" value="1"/>
</dbReference>
<dbReference type="eggNOG" id="COG1082">
    <property type="taxonomic scope" value="Bacteria"/>
</dbReference>
<dbReference type="STRING" id="616991.GCA_000733925_01775"/>
<dbReference type="InterPro" id="IPR050312">
    <property type="entry name" value="IolE/XylAMocC-like"/>
</dbReference>
<dbReference type="InterPro" id="IPR036237">
    <property type="entry name" value="Xyl_isomerase-like_sf"/>
</dbReference>
<feature type="domain" description="Xylose isomerase-like TIM barrel" evidence="1">
    <location>
        <begin position="53"/>
        <end position="290"/>
    </location>
</feature>
<dbReference type="Pfam" id="PF01261">
    <property type="entry name" value="AP_endonuc_2"/>
    <property type="match status" value="1"/>
</dbReference>
<gene>
    <name evidence="2" type="ORF">AREALGSMS7_03510</name>
</gene>
<evidence type="ECO:0000259" key="1">
    <source>
        <dbReference type="Pfam" id="PF01261"/>
    </source>
</evidence>
<reference evidence="2 3" key="1">
    <citation type="submission" date="2017-07" db="EMBL/GenBank/DDBJ databases">
        <title>Genome Sequence of Arenibacter algicola Strain SMS7 Isolated from a culture of the Diatom Skeletonema marinoi.</title>
        <authorList>
            <person name="Topel M."/>
            <person name="Pinder M.I.M."/>
            <person name="Johansson O.N."/>
            <person name="Kourtchenko O."/>
            <person name="Godhe A."/>
            <person name="Clarke A.K."/>
        </authorList>
    </citation>
    <scope>NUCLEOTIDE SEQUENCE [LARGE SCALE GENOMIC DNA]</scope>
    <source>
        <strain evidence="2 3">SMS7</strain>
    </source>
</reference>
<dbReference type="RefSeq" id="WP_198319144.1">
    <property type="nucleotide sequence ID" value="NZ_CP022515.1"/>
</dbReference>
<sequence length="297" mass="34119">MNRRNFIGKTAVLSASALLPLSSFSILRQPKYKMGYQLFSVRTDMAENPLATIKALKEMGYEDFEFYGFDADKGLIYGYTPSELKTILDDLQLSITSGHYSFSPYLEKSDEALKHYVDQCILAAKAIDSKYITWPYIAPEQRTLDNFKLMSRKLNLIGEQVNEAGLGFAYHNHGYEFEDYGGQSGFDIILNETDASLVKLQMDMYWVMHSSTLTPKELIEKQPGRYVMWHIKDMDKISRDYSELGNGSIDYRSILPDPKKSGLEFYYLEQGGNFKTNPMQSAADSAEYFKKHLRQYL</sequence>